<comment type="caution">
    <text evidence="1">The sequence shown here is derived from an EMBL/GenBank/DDBJ whole genome shotgun (WGS) entry which is preliminary data.</text>
</comment>
<gene>
    <name evidence="1" type="ORF">BDR25DRAFT_35287</name>
</gene>
<name>A0ACB6QU40_9PLEO</name>
<accession>A0ACB6QU40</accession>
<evidence type="ECO:0000313" key="1">
    <source>
        <dbReference type="EMBL" id="KAF2470503.1"/>
    </source>
</evidence>
<dbReference type="Proteomes" id="UP000799755">
    <property type="component" value="Unassembled WGS sequence"/>
</dbReference>
<organism evidence="1 2">
    <name type="scientific">Lindgomyces ingoldianus</name>
    <dbReference type="NCBI Taxonomy" id="673940"/>
    <lineage>
        <taxon>Eukaryota</taxon>
        <taxon>Fungi</taxon>
        <taxon>Dikarya</taxon>
        <taxon>Ascomycota</taxon>
        <taxon>Pezizomycotina</taxon>
        <taxon>Dothideomycetes</taxon>
        <taxon>Pleosporomycetidae</taxon>
        <taxon>Pleosporales</taxon>
        <taxon>Lindgomycetaceae</taxon>
        <taxon>Lindgomyces</taxon>
    </lineage>
</organism>
<dbReference type="EMBL" id="MU003508">
    <property type="protein sequence ID" value="KAF2470503.1"/>
    <property type="molecule type" value="Genomic_DNA"/>
</dbReference>
<reference evidence="1" key="1">
    <citation type="journal article" date="2020" name="Stud. Mycol.">
        <title>101 Dothideomycetes genomes: a test case for predicting lifestyles and emergence of pathogens.</title>
        <authorList>
            <person name="Haridas S."/>
            <person name="Albert R."/>
            <person name="Binder M."/>
            <person name="Bloem J."/>
            <person name="Labutti K."/>
            <person name="Salamov A."/>
            <person name="Andreopoulos B."/>
            <person name="Baker S."/>
            <person name="Barry K."/>
            <person name="Bills G."/>
            <person name="Bluhm B."/>
            <person name="Cannon C."/>
            <person name="Castanera R."/>
            <person name="Culley D."/>
            <person name="Daum C."/>
            <person name="Ezra D."/>
            <person name="Gonzalez J."/>
            <person name="Henrissat B."/>
            <person name="Kuo A."/>
            <person name="Liang C."/>
            <person name="Lipzen A."/>
            <person name="Lutzoni F."/>
            <person name="Magnuson J."/>
            <person name="Mondo S."/>
            <person name="Nolan M."/>
            <person name="Ohm R."/>
            <person name="Pangilinan J."/>
            <person name="Park H.-J."/>
            <person name="Ramirez L."/>
            <person name="Alfaro M."/>
            <person name="Sun H."/>
            <person name="Tritt A."/>
            <person name="Yoshinaga Y."/>
            <person name="Zwiers L.-H."/>
            <person name="Turgeon B."/>
            <person name="Goodwin S."/>
            <person name="Spatafora J."/>
            <person name="Crous P."/>
            <person name="Grigoriev I."/>
        </authorList>
    </citation>
    <scope>NUCLEOTIDE SEQUENCE</scope>
    <source>
        <strain evidence="1">ATCC 200398</strain>
    </source>
</reference>
<sequence>MLLPVLLSTSFGLASARIYPYMYGVPRFPDTDINQVAIVPDVTAVENTTTPSNSTQAPPPSSAPTAPATPGLAEPCAVVSSAIAALPSGARKVVPAELGLMCLQSVPLDKDGNIKLIDDLKLYLQWQSNLAYLKNPPPEYTEDPVDVIGEMESMQKQLSSGGYRNEYDFQLDLMTLFNRAYDNHLAWQPDILAGAMQFQRLAGTELVSVSSDGVALPEIFAYRDFQLAQNDSSFKPSPVRTINGQGVEEYLKTVAPQADFHDADTRWNALFPSQPLIASGSTFLGSFRSGRYTGPNTTMSFANGTTRSVMNVAVVFANFTGVDSGEKFFSKFCTGPQPTTTSTATSTASSTSTAMPSHTGYPKAIIIHPNLSLGGYWINNTGYEDVAVLSIPSYESPDVQLFQNIMRDFIRMSVQAKKTKLIFDLRGNGGGNAILGYDSFKQVFPQREQEPFGATRYRANAAMNITGQMTSDFDAGTTYVQGNATAFADNFNGTTPSDIVLFTAGFNYQHQLDINHQKIDSWAQMFGPAQHNGDSFTNTIRYNFSDEPSYTYPGFSVIGFLNNTNETNTPQPFKGENIVMLHDGMCSSTCTIVSELLKNQGGVRTIAVGGQPKFGPMQGIGGTKGAQNFQWDDIQVRSQIIFFLGSPEQQAAWNKTELGKTAFATQLFRRSAYSGDRAAGGINLRDNLRKDDASQTPLEFIYEAADCRMWFTAPMINDVTEVWKGVVDRMWRNTSCVQGSTGDASSVSAGGQNKSGSVPPPPLQKGSESVARETGHSAGSLGWSFIVAVGVSLLFL</sequence>
<evidence type="ECO:0000313" key="2">
    <source>
        <dbReference type="Proteomes" id="UP000799755"/>
    </source>
</evidence>
<protein>
    <submittedName>
        <fullName evidence="1">Uncharacterized protein</fullName>
    </submittedName>
</protein>
<keyword evidence="2" id="KW-1185">Reference proteome</keyword>
<proteinExistence type="predicted"/>